<keyword evidence="1" id="KW-0812">Transmembrane</keyword>
<feature type="transmembrane region" description="Helical" evidence="1">
    <location>
        <begin position="494"/>
        <end position="512"/>
    </location>
</feature>
<evidence type="ECO:0000313" key="2">
    <source>
        <dbReference type="EMBL" id="OGG26679.1"/>
    </source>
</evidence>
<proteinExistence type="predicted"/>
<evidence type="ECO:0000313" key="3">
    <source>
        <dbReference type="Proteomes" id="UP000176609"/>
    </source>
</evidence>
<accession>A0A1F6APQ2</accession>
<feature type="transmembrane region" description="Helical" evidence="1">
    <location>
        <begin position="332"/>
        <end position="351"/>
    </location>
</feature>
<sequence length="649" mass="74815">MVISFIKFILFLIFFLYLPAKLIFGLLKVKIEDRLIETGLSFIFGMVMITLISLVIRYLGLSFSLLWLIFFLSLVYLFKNLLKFRWSKDLKNQMSKPNILILLVLMIGIVAQNLVLFRGGWKVGSLYLFPSLHDTMWNIALAGELFHHFPPQNPAMAGILLKNNHYFYPFFLAVTRYLTGIHIFDLYYRFGPITVSLLFGFGLYAVSSILTKNTFFRALTIFLGYFSGNFAFFLPLFLGRNLDWKGNTFFSDQPFDQLVNPYSVFGFTLMLFGIYCLSKITQRKNILSFGFSMVGGILFGALYGFKSFGGIIVILALGLSTLISVIFHRKLYLLPITLVTFLLFLFIFFFTTDVHSASMIWAPGWLLTQLMTDRDKLNQRQYADIEIFYMSSGRLLGYLKIKAIELMIYLVGNLGTRLTGLVYLFIIIKRKNYTLWFITFAVLISLLIPLLFNLRNSAFNIIQFTPYALVLLAVMSVFFLEKIYFILSQKGKKLLGIVMISVFIILSVPVNVKNVLSKLDKPGDSIIEEEIEALNFLKEYTNLQDIVLIHPKIFSQDTIYIPAVSERRVYLASLGYAIQTGLYPEDRRKEIKDFIQQDSAEFLTKNKITYIYYLKTDPLDTGAGFYKKLGMEAVFKNDKVIIWGRKYSN</sequence>
<dbReference type="AlphaFoldDB" id="A0A1F6APQ2"/>
<keyword evidence="1" id="KW-0472">Membrane</keyword>
<feature type="transmembrane region" description="Helical" evidence="1">
    <location>
        <begin position="190"/>
        <end position="211"/>
    </location>
</feature>
<feature type="transmembrane region" description="Helical" evidence="1">
    <location>
        <begin position="6"/>
        <end position="27"/>
    </location>
</feature>
<feature type="transmembrane region" description="Helical" evidence="1">
    <location>
        <begin position="285"/>
        <end position="302"/>
    </location>
</feature>
<feature type="transmembrane region" description="Helical" evidence="1">
    <location>
        <begin position="258"/>
        <end position="278"/>
    </location>
</feature>
<feature type="transmembrane region" description="Helical" evidence="1">
    <location>
        <begin position="406"/>
        <end position="426"/>
    </location>
</feature>
<protein>
    <recommendedName>
        <fullName evidence="4">Glycosyltransferase RgtA/B/C/D-like domain-containing protein</fullName>
    </recommendedName>
</protein>
<dbReference type="EMBL" id="MFJR01000007">
    <property type="protein sequence ID" value="OGG26679.1"/>
    <property type="molecule type" value="Genomic_DNA"/>
</dbReference>
<name>A0A1F6APQ2_9BACT</name>
<feature type="transmembrane region" description="Helical" evidence="1">
    <location>
        <begin position="464"/>
        <end position="487"/>
    </location>
</feature>
<evidence type="ECO:0008006" key="4">
    <source>
        <dbReference type="Google" id="ProtNLM"/>
    </source>
</evidence>
<feature type="transmembrane region" description="Helical" evidence="1">
    <location>
        <begin position="62"/>
        <end position="78"/>
    </location>
</feature>
<feature type="transmembrane region" description="Helical" evidence="1">
    <location>
        <begin position="218"/>
        <end position="238"/>
    </location>
</feature>
<feature type="transmembrane region" description="Helical" evidence="1">
    <location>
        <begin position="39"/>
        <end position="56"/>
    </location>
</feature>
<feature type="transmembrane region" description="Helical" evidence="1">
    <location>
        <begin position="99"/>
        <end position="121"/>
    </location>
</feature>
<feature type="transmembrane region" description="Helical" evidence="1">
    <location>
        <begin position="308"/>
        <end position="327"/>
    </location>
</feature>
<dbReference type="Proteomes" id="UP000176609">
    <property type="component" value="Unassembled WGS sequence"/>
</dbReference>
<gene>
    <name evidence="2" type="ORF">A2960_00710</name>
</gene>
<reference evidence="2 3" key="1">
    <citation type="journal article" date="2016" name="Nat. Commun.">
        <title>Thousands of microbial genomes shed light on interconnected biogeochemical processes in an aquifer system.</title>
        <authorList>
            <person name="Anantharaman K."/>
            <person name="Brown C.T."/>
            <person name="Hug L.A."/>
            <person name="Sharon I."/>
            <person name="Castelle C.J."/>
            <person name="Probst A.J."/>
            <person name="Thomas B.C."/>
            <person name="Singh A."/>
            <person name="Wilkins M.J."/>
            <person name="Karaoz U."/>
            <person name="Brodie E.L."/>
            <person name="Williams K.H."/>
            <person name="Hubbard S.S."/>
            <person name="Banfield J.F."/>
        </authorList>
    </citation>
    <scope>NUCLEOTIDE SEQUENCE [LARGE SCALE GENOMIC DNA]</scope>
</reference>
<comment type="caution">
    <text evidence="2">The sequence shown here is derived from an EMBL/GenBank/DDBJ whole genome shotgun (WGS) entry which is preliminary data.</text>
</comment>
<evidence type="ECO:0000256" key="1">
    <source>
        <dbReference type="SAM" id="Phobius"/>
    </source>
</evidence>
<feature type="transmembrane region" description="Helical" evidence="1">
    <location>
        <begin position="433"/>
        <end position="452"/>
    </location>
</feature>
<keyword evidence="1" id="KW-1133">Transmembrane helix</keyword>
<organism evidence="2 3">
    <name type="scientific">Candidatus Gottesmanbacteria bacterium RIFCSPLOWO2_01_FULL_39_12b</name>
    <dbReference type="NCBI Taxonomy" id="1798388"/>
    <lineage>
        <taxon>Bacteria</taxon>
        <taxon>Candidatus Gottesmaniibacteriota</taxon>
    </lineage>
</organism>